<reference evidence="1" key="1">
    <citation type="journal article" date="2020" name="Stud. Mycol.">
        <title>101 Dothideomycetes genomes: a test case for predicting lifestyles and emergence of pathogens.</title>
        <authorList>
            <person name="Haridas S."/>
            <person name="Albert R."/>
            <person name="Binder M."/>
            <person name="Bloem J."/>
            <person name="Labutti K."/>
            <person name="Salamov A."/>
            <person name="Andreopoulos B."/>
            <person name="Baker S."/>
            <person name="Barry K."/>
            <person name="Bills G."/>
            <person name="Bluhm B."/>
            <person name="Cannon C."/>
            <person name="Castanera R."/>
            <person name="Culley D."/>
            <person name="Daum C."/>
            <person name="Ezra D."/>
            <person name="Gonzalez J."/>
            <person name="Henrissat B."/>
            <person name="Kuo A."/>
            <person name="Liang C."/>
            <person name="Lipzen A."/>
            <person name="Lutzoni F."/>
            <person name="Magnuson J."/>
            <person name="Mondo S."/>
            <person name="Nolan M."/>
            <person name="Ohm R."/>
            <person name="Pangilinan J."/>
            <person name="Park H.-J."/>
            <person name="Ramirez L."/>
            <person name="Alfaro M."/>
            <person name="Sun H."/>
            <person name="Tritt A."/>
            <person name="Yoshinaga Y."/>
            <person name="Zwiers L.-H."/>
            <person name="Turgeon B."/>
            <person name="Goodwin S."/>
            <person name="Spatafora J."/>
            <person name="Crous P."/>
            <person name="Grigoriev I."/>
        </authorList>
    </citation>
    <scope>NUCLEOTIDE SEQUENCE</scope>
    <source>
        <strain evidence="1">CBS 675.92</strain>
    </source>
</reference>
<organism evidence="1 2">
    <name type="scientific">Byssothecium circinans</name>
    <dbReference type="NCBI Taxonomy" id="147558"/>
    <lineage>
        <taxon>Eukaryota</taxon>
        <taxon>Fungi</taxon>
        <taxon>Dikarya</taxon>
        <taxon>Ascomycota</taxon>
        <taxon>Pezizomycotina</taxon>
        <taxon>Dothideomycetes</taxon>
        <taxon>Pleosporomycetidae</taxon>
        <taxon>Pleosporales</taxon>
        <taxon>Massarineae</taxon>
        <taxon>Massarinaceae</taxon>
        <taxon>Byssothecium</taxon>
    </lineage>
</organism>
<protein>
    <submittedName>
        <fullName evidence="1">Uncharacterized protein</fullName>
    </submittedName>
</protein>
<dbReference type="OrthoDB" id="4906364at2759"/>
<gene>
    <name evidence="1" type="ORF">CC80DRAFT_553160</name>
</gene>
<keyword evidence="2" id="KW-1185">Reference proteome</keyword>
<sequence length="163" mass="17931">MVITGPYTHAYTVAPTVPNGSEPSRTPTYTIAPLIVLIRSLYKPDPDGSQTVHYCSTPFNTVVMPRAASYTAGGVAASDVVLTGPRNWDEWYNVFKGRAISAGVWKYLDPEDNNKPALKPPADLSASATTASQTLWKERNKRYHINQEKVDSLAEKLLNTVYS</sequence>
<dbReference type="EMBL" id="ML977016">
    <property type="protein sequence ID" value="KAF1951505.1"/>
    <property type="molecule type" value="Genomic_DNA"/>
</dbReference>
<name>A0A6A5TF95_9PLEO</name>
<evidence type="ECO:0000313" key="1">
    <source>
        <dbReference type="EMBL" id="KAF1951505.1"/>
    </source>
</evidence>
<evidence type="ECO:0000313" key="2">
    <source>
        <dbReference type="Proteomes" id="UP000800035"/>
    </source>
</evidence>
<dbReference type="AlphaFoldDB" id="A0A6A5TF95"/>
<dbReference type="Proteomes" id="UP000800035">
    <property type="component" value="Unassembled WGS sequence"/>
</dbReference>
<accession>A0A6A5TF95</accession>
<proteinExistence type="predicted"/>